<reference evidence="3" key="1">
    <citation type="submission" date="2016-05" db="EMBL/GenBank/DDBJ databases">
        <title>Comparative genomics of biotechnologically important yeasts.</title>
        <authorList>
            <consortium name="DOE Joint Genome Institute"/>
            <person name="Riley R."/>
            <person name="Haridas S."/>
            <person name="Wolfe K.H."/>
            <person name="Lopes M.R."/>
            <person name="Hittinger C.T."/>
            <person name="Goker M."/>
            <person name="Salamov A."/>
            <person name="Wisecaver J."/>
            <person name="Long T.M."/>
            <person name="Aerts A.L."/>
            <person name="Barry K."/>
            <person name="Choi C."/>
            <person name="Clum A."/>
            <person name="Coughlan A.Y."/>
            <person name="Deshpande S."/>
            <person name="Douglass A.P."/>
            <person name="Hanson S.J."/>
            <person name="Klenk H.-P."/>
            <person name="Labutti K."/>
            <person name="Lapidus A."/>
            <person name="Lindquist E."/>
            <person name="Lipzen A."/>
            <person name="Meier-Kolthoff J.P."/>
            <person name="Ohm R.A."/>
            <person name="Otillar R.P."/>
            <person name="Pangilinan J."/>
            <person name="Peng Y."/>
            <person name="Rokas A."/>
            <person name="Rosa C.A."/>
            <person name="Scheuner C."/>
            <person name="Sibirny A.A."/>
            <person name="Slot J.C."/>
            <person name="Stielow J.B."/>
            <person name="Sun H."/>
            <person name="Kurtzman C.P."/>
            <person name="Blackwell M."/>
            <person name="Grigoriev I.V."/>
            <person name="Jeffries T.W."/>
        </authorList>
    </citation>
    <scope>NUCLEOTIDE SEQUENCE [LARGE SCALE GENOMIC DNA]</scope>
    <source>
        <strain evidence="3">NRRL Y-1933</strain>
    </source>
</reference>
<evidence type="ECO:0000313" key="2">
    <source>
        <dbReference type="EMBL" id="ODV67225.1"/>
    </source>
</evidence>
<dbReference type="GO" id="GO:0005829">
    <property type="term" value="C:cytosol"/>
    <property type="evidence" value="ECO:0007669"/>
    <property type="project" value="TreeGrafter"/>
</dbReference>
<dbReference type="GO" id="GO:0006782">
    <property type="term" value="P:protoporphyrinogen IX biosynthetic process"/>
    <property type="evidence" value="ECO:0007669"/>
    <property type="project" value="UniProtKB-UniPathway"/>
</dbReference>
<dbReference type="InterPro" id="IPR003754">
    <property type="entry name" value="4pyrrol_synth_uPrphyn_synth"/>
</dbReference>
<dbReference type="GO" id="GO:0004852">
    <property type="term" value="F:uroporphyrinogen-III synthase activity"/>
    <property type="evidence" value="ECO:0007669"/>
    <property type="project" value="EnsemblFungi"/>
</dbReference>
<name>A0A1E4RJG1_9ASCO</name>
<dbReference type="SUPFAM" id="SSF69618">
    <property type="entry name" value="HemD-like"/>
    <property type="match status" value="1"/>
</dbReference>
<dbReference type="GO" id="GO:0006780">
    <property type="term" value="P:uroporphyrinogen III biosynthetic process"/>
    <property type="evidence" value="ECO:0007669"/>
    <property type="project" value="InterPro"/>
</dbReference>
<dbReference type="UniPathway" id="UPA00251">
    <property type="reaction ID" value="UER00320"/>
</dbReference>
<dbReference type="PANTHER" id="PTHR12390">
    <property type="entry name" value="UROPORPHYRINOGEN III SYNTHASE"/>
    <property type="match status" value="1"/>
</dbReference>
<feature type="domain" description="Tetrapyrrole biosynthesis uroporphyrinogen III synthase" evidence="1">
    <location>
        <begin position="17"/>
        <end position="257"/>
    </location>
</feature>
<dbReference type="CDD" id="cd06578">
    <property type="entry name" value="HemD"/>
    <property type="match status" value="1"/>
</dbReference>
<keyword evidence="3" id="KW-1185">Reference proteome</keyword>
<dbReference type="Pfam" id="PF02602">
    <property type="entry name" value="HEM4"/>
    <property type="match status" value="1"/>
</dbReference>
<sequence>MVNSILLLKNKTTPRDPYQEVFSSKSITPQFLPLLEHSPVDKEGLREYLISDEFLNQTNTFIVTSQRAVEVFNECIQDCDEEVSKSIWKKVGYTVGPATSKILMESGFKNIRGGHDAGNGAILSDIIIDDYQENGIDKEAEHPIMFFTGEIRRDIIPKKLLSAGIKFKEKVVYRTASRDDIIDNFDQLKHMQQDPHHWIVFFSPQGTEVIIDHILANGGSQSFNIASIGPTTKEYLENKGITPKVVAEKPEANSLLEAITQHEF</sequence>
<dbReference type="RefSeq" id="XP_020076292.1">
    <property type="nucleotide sequence ID" value="XM_020218728.1"/>
</dbReference>
<evidence type="ECO:0000313" key="3">
    <source>
        <dbReference type="Proteomes" id="UP000095085"/>
    </source>
</evidence>
<dbReference type="Proteomes" id="UP000095085">
    <property type="component" value="Unassembled WGS sequence"/>
</dbReference>
<evidence type="ECO:0000259" key="1">
    <source>
        <dbReference type="Pfam" id="PF02602"/>
    </source>
</evidence>
<gene>
    <name evidence="2" type="ORF">HYPBUDRAFT_109834</name>
</gene>
<dbReference type="InterPro" id="IPR036108">
    <property type="entry name" value="4pyrrol_syn_uPrphyn_synt_sf"/>
</dbReference>
<dbReference type="InterPro" id="IPR039793">
    <property type="entry name" value="UROS/Hem4"/>
</dbReference>
<dbReference type="Gene3D" id="3.40.50.10090">
    <property type="match status" value="2"/>
</dbReference>
<dbReference type="PANTHER" id="PTHR12390:SF0">
    <property type="entry name" value="UROPORPHYRINOGEN-III SYNTHASE"/>
    <property type="match status" value="1"/>
</dbReference>
<organism evidence="2 3">
    <name type="scientific">Hyphopichia burtonii NRRL Y-1933</name>
    <dbReference type="NCBI Taxonomy" id="984485"/>
    <lineage>
        <taxon>Eukaryota</taxon>
        <taxon>Fungi</taxon>
        <taxon>Dikarya</taxon>
        <taxon>Ascomycota</taxon>
        <taxon>Saccharomycotina</taxon>
        <taxon>Pichiomycetes</taxon>
        <taxon>Debaryomycetaceae</taxon>
        <taxon>Hyphopichia</taxon>
    </lineage>
</organism>
<dbReference type="EMBL" id="KV454541">
    <property type="protein sequence ID" value="ODV67225.1"/>
    <property type="molecule type" value="Genomic_DNA"/>
</dbReference>
<dbReference type="STRING" id="984485.A0A1E4RJG1"/>
<dbReference type="OrthoDB" id="5595751at2759"/>
<protein>
    <submittedName>
        <fullName evidence="2">Tetrapyrrole biosynthesis, uroporphyrinogen III synthase</fullName>
    </submittedName>
</protein>
<accession>A0A1E4RJG1</accession>
<dbReference type="AlphaFoldDB" id="A0A1E4RJG1"/>
<proteinExistence type="predicted"/>
<dbReference type="GeneID" id="30993278"/>